<accession>A0A8S1J4T4</accession>
<feature type="non-terminal residue" evidence="2">
    <location>
        <position position="103"/>
    </location>
</feature>
<feature type="signal peptide" evidence="1">
    <location>
        <begin position="1"/>
        <end position="20"/>
    </location>
</feature>
<keyword evidence="3" id="KW-1185">Reference proteome</keyword>
<reference evidence="2" key="1">
    <citation type="submission" date="2020-12" db="EMBL/GenBank/DDBJ databases">
        <authorList>
            <person name="Iha C."/>
        </authorList>
    </citation>
    <scope>NUCLEOTIDE SEQUENCE</scope>
</reference>
<feature type="chain" id="PRO_5035838516" description="Peptidase C1A papain C-terminal domain-containing protein" evidence="1">
    <location>
        <begin position="21"/>
        <end position="103"/>
    </location>
</feature>
<sequence>MDLFTYFIFFHFGVVGGGGGQVGVGDVQATEVLDLKKHSPGDKSHGPLIGLEKKLNNAREPLGSCWNFGPAYSMMLMEASKSPQWSMGLSECEKIEKDSRCLG</sequence>
<organism evidence="2 3">
    <name type="scientific">Ostreobium quekettii</name>
    <dbReference type="NCBI Taxonomy" id="121088"/>
    <lineage>
        <taxon>Eukaryota</taxon>
        <taxon>Viridiplantae</taxon>
        <taxon>Chlorophyta</taxon>
        <taxon>core chlorophytes</taxon>
        <taxon>Ulvophyceae</taxon>
        <taxon>TCBD clade</taxon>
        <taxon>Bryopsidales</taxon>
        <taxon>Ostreobineae</taxon>
        <taxon>Ostreobiaceae</taxon>
        <taxon>Ostreobium</taxon>
    </lineage>
</organism>
<evidence type="ECO:0008006" key="4">
    <source>
        <dbReference type="Google" id="ProtNLM"/>
    </source>
</evidence>
<gene>
    <name evidence="2" type="ORF">OSTQU699_LOCUS6360</name>
</gene>
<name>A0A8S1J4T4_9CHLO</name>
<evidence type="ECO:0000313" key="3">
    <source>
        <dbReference type="Proteomes" id="UP000708148"/>
    </source>
</evidence>
<proteinExistence type="predicted"/>
<dbReference type="Proteomes" id="UP000708148">
    <property type="component" value="Unassembled WGS sequence"/>
</dbReference>
<dbReference type="AlphaFoldDB" id="A0A8S1J4T4"/>
<dbReference type="EMBL" id="CAJHUC010001401">
    <property type="protein sequence ID" value="CAD7700996.1"/>
    <property type="molecule type" value="Genomic_DNA"/>
</dbReference>
<evidence type="ECO:0000256" key="1">
    <source>
        <dbReference type="SAM" id="SignalP"/>
    </source>
</evidence>
<protein>
    <recommendedName>
        <fullName evidence="4">Peptidase C1A papain C-terminal domain-containing protein</fullName>
    </recommendedName>
</protein>
<comment type="caution">
    <text evidence="2">The sequence shown here is derived from an EMBL/GenBank/DDBJ whole genome shotgun (WGS) entry which is preliminary data.</text>
</comment>
<keyword evidence="1" id="KW-0732">Signal</keyword>
<evidence type="ECO:0000313" key="2">
    <source>
        <dbReference type="EMBL" id="CAD7700996.1"/>
    </source>
</evidence>